<feature type="region of interest" description="Disordered" evidence="1">
    <location>
        <begin position="59"/>
        <end position="81"/>
    </location>
</feature>
<sequence>MKRYHNQKIEKRKFTPGDLVFLFNPRLRLFTGKLKFKWTGPFTVTQVFPHRAVELENKEGMGFKDSSGEEYTPGKRRPPSTALVTTRCRNRQMVVSDEEHPSSTTPIVSPSLMRGPNMLRSRIPTYSHNLALVLASHPPPLPMPLAPERLMTRWAYLCTPFCLAPSQTSGVSMGNSSYIMMGRTEMSKRARPEPILRSVEYLYVDSTLCPLLRSYLRSTSAKLIAQATLVHCSSSGPSPEVGDPDGNSIVSHEALDVVICGRVRVLERPTPTIDVTTFQTELARLRADVDALLALIKSIPEPAPEVEKDEVVMSTLFGDPMPPPDTS</sequence>
<protein>
    <recommendedName>
        <fullName evidence="4">Integrase core domain containing protein</fullName>
    </recommendedName>
</protein>
<evidence type="ECO:0000256" key="1">
    <source>
        <dbReference type="SAM" id="MobiDB-lite"/>
    </source>
</evidence>
<proteinExistence type="predicted"/>
<evidence type="ECO:0008006" key="4">
    <source>
        <dbReference type="Google" id="ProtNLM"/>
    </source>
</evidence>
<evidence type="ECO:0000313" key="2">
    <source>
        <dbReference type="EMBL" id="WMV41758.1"/>
    </source>
</evidence>
<dbReference type="EMBL" id="CP133619">
    <property type="protein sequence ID" value="WMV41758.1"/>
    <property type="molecule type" value="Genomic_DNA"/>
</dbReference>
<evidence type="ECO:0000313" key="3">
    <source>
        <dbReference type="Proteomes" id="UP001234989"/>
    </source>
</evidence>
<gene>
    <name evidence="2" type="ORF">MTR67_035143</name>
</gene>
<reference evidence="2" key="1">
    <citation type="submission" date="2023-08" db="EMBL/GenBank/DDBJ databases">
        <title>A de novo genome assembly of Solanum verrucosum Schlechtendal, a Mexican diploid species geographically isolated from the other diploid A-genome species in potato relatives.</title>
        <authorList>
            <person name="Hosaka K."/>
        </authorList>
    </citation>
    <scope>NUCLEOTIDE SEQUENCE</scope>
    <source>
        <tissue evidence="2">Young leaves</tissue>
    </source>
</reference>
<feature type="region of interest" description="Disordered" evidence="1">
    <location>
        <begin position="94"/>
        <end position="113"/>
    </location>
</feature>
<dbReference type="Proteomes" id="UP001234989">
    <property type="component" value="Chromosome 8"/>
</dbReference>
<name>A0AAF0U9K3_SOLVR</name>
<organism evidence="2 3">
    <name type="scientific">Solanum verrucosum</name>
    <dbReference type="NCBI Taxonomy" id="315347"/>
    <lineage>
        <taxon>Eukaryota</taxon>
        <taxon>Viridiplantae</taxon>
        <taxon>Streptophyta</taxon>
        <taxon>Embryophyta</taxon>
        <taxon>Tracheophyta</taxon>
        <taxon>Spermatophyta</taxon>
        <taxon>Magnoliopsida</taxon>
        <taxon>eudicotyledons</taxon>
        <taxon>Gunneridae</taxon>
        <taxon>Pentapetalae</taxon>
        <taxon>asterids</taxon>
        <taxon>lamiids</taxon>
        <taxon>Solanales</taxon>
        <taxon>Solanaceae</taxon>
        <taxon>Solanoideae</taxon>
        <taxon>Solaneae</taxon>
        <taxon>Solanum</taxon>
    </lineage>
</organism>
<dbReference type="AlphaFoldDB" id="A0AAF0U9K3"/>
<keyword evidence="3" id="KW-1185">Reference proteome</keyword>
<accession>A0AAF0U9K3</accession>